<dbReference type="RefSeq" id="WP_390815578.1">
    <property type="nucleotide sequence ID" value="NZ_SJPP01000001.1"/>
</dbReference>
<name>A0A5C6BNF4_9PLAN</name>
<protein>
    <submittedName>
        <fullName evidence="2">Transcriptional regulator NrdR</fullName>
    </submittedName>
</protein>
<feature type="domain" description="Transcriptional repressor NrdR-like N-terminal" evidence="1">
    <location>
        <begin position="17"/>
        <end position="57"/>
    </location>
</feature>
<dbReference type="InterPro" id="IPR055173">
    <property type="entry name" value="NrdR-like_N"/>
</dbReference>
<dbReference type="EMBL" id="SJPP01000001">
    <property type="protein sequence ID" value="TWU12084.1"/>
    <property type="molecule type" value="Genomic_DNA"/>
</dbReference>
<proteinExistence type="predicted"/>
<accession>A0A5C6BNF4</accession>
<dbReference type="Proteomes" id="UP000320735">
    <property type="component" value="Unassembled WGS sequence"/>
</dbReference>
<keyword evidence="3" id="KW-1185">Reference proteome</keyword>
<reference evidence="2 3" key="1">
    <citation type="submission" date="2019-02" db="EMBL/GenBank/DDBJ databases">
        <title>Deep-cultivation of Planctomycetes and their phenomic and genomic characterization uncovers novel biology.</title>
        <authorList>
            <person name="Wiegand S."/>
            <person name="Jogler M."/>
            <person name="Boedeker C."/>
            <person name="Pinto D."/>
            <person name="Vollmers J."/>
            <person name="Rivas-Marin E."/>
            <person name="Kohn T."/>
            <person name="Peeters S.H."/>
            <person name="Heuer A."/>
            <person name="Rast P."/>
            <person name="Oberbeckmann S."/>
            <person name="Bunk B."/>
            <person name="Jeske O."/>
            <person name="Meyerdierks A."/>
            <person name="Storesund J.E."/>
            <person name="Kallscheuer N."/>
            <person name="Luecker S."/>
            <person name="Lage O.M."/>
            <person name="Pohl T."/>
            <person name="Merkel B.J."/>
            <person name="Hornburger P."/>
            <person name="Mueller R.-W."/>
            <person name="Bruemmer F."/>
            <person name="Labrenz M."/>
            <person name="Spormann A.M."/>
            <person name="Op Den Camp H."/>
            <person name="Overmann J."/>
            <person name="Amann R."/>
            <person name="Jetten M.S.M."/>
            <person name="Mascher T."/>
            <person name="Medema M.H."/>
            <person name="Devos D.P."/>
            <person name="Kaster A.-K."/>
            <person name="Ovreas L."/>
            <person name="Rohde M."/>
            <person name="Galperin M.Y."/>
            <person name="Jogler C."/>
        </authorList>
    </citation>
    <scope>NUCLEOTIDE SEQUENCE [LARGE SCALE GENOMIC DNA]</scope>
    <source>
        <strain evidence="2 3">CA54</strain>
    </source>
</reference>
<comment type="caution">
    <text evidence="2">The sequence shown here is derived from an EMBL/GenBank/DDBJ whole genome shotgun (WGS) entry which is preliminary data.</text>
</comment>
<dbReference type="AlphaFoldDB" id="A0A5C6BNF4"/>
<evidence type="ECO:0000313" key="3">
    <source>
        <dbReference type="Proteomes" id="UP000320735"/>
    </source>
</evidence>
<dbReference type="Pfam" id="PF22811">
    <property type="entry name" value="Zn_ribbon_NrdR"/>
    <property type="match status" value="1"/>
</dbReference>
<sequence>MKKREDKVATSDRQRGLQCSACGHRRLRVVYTRAAKGGKLVRRRECRECGERISTWEQVVGDSTC</sequence>
<gene>
    <name evidence="2" type="ORF">CA54_09020</name>
</gene>
<organism evidence="2 3">
    <name type="scientific">Symmachiella macrocystis</name>
    <dbReference type="NCBI Taxonomy" id="2527985"/>
    <lineage>
        <taxon>Bacteria</taxon>
        <taxon>Pseudomonadati</taxon>
        <taxon>Planctomycetota</taxon>
        <taxon>Planctomycetia</taxon>
        <taxon>Planctomycetales</taxon>
        <taxon>Planctomycetaceae</taxon>
        <taxon>Symmachiella</taxon>
    </lineage>
</organism>
<evidence type="ECO:0000259" key="1">
    <source>
        <dbReference type="Pfam" id="PF22811"/>
    </source>
</evidence>
<evidence type="ECO:0000313" key="2">
    <source>
        <dbReference type="EMBL" id="TWU12084.1"/>
    </source>
</evidence>